<name>A0A2M3ZVM1_9DIPT</name>
<feature type="transmembrane region" description="Helical" evidence="1">
    <location>
        <begin position="6"/>
        <end position="25"/>
    </location>
</feature>
<reference evidence="2" key="1">
    <citation type="submission" date="2018-01" db="EMBL/GenBank/DDBJ databases">
        <title>An insight into the sialome of Amazonian anophelines.</title>
        <authorList>
            <person name="Ribeiro J.M."/>
            <person name="Scarpassa V."/>
            <person name="Calvo E."/>
        </authorList>
    </citation>
    <scope>NUCLEOTIDE SEQUENCE</scope>
    <source>
        <tissue evidence="2">Salivary glands</tissue>
    </source>
</reference>
<organism evidence="2">
    <name type="scientific">Anopheles braziliensis</name>
    <dbReference type="NCBI Taxonomy" id="58242"/>
    <lineage>
        <taxon>Eukaryota</taxon>
        <taxon>Metazoa</taxon>
        <taxon>Ecdysozoa</taxon>
        <taxon>Arthropoda</taxon>
        <taxon>Hexapoda</taxon>
        <taxon>Insecta</taxon>
        <taxon>Pterygota</taxon>
        <taxon>Neoptera</taxon>
        <taxon>Endopterygota</taxon>
        <taxon>Diptera</taxon>
        <taxon>Nematocera</taxon>
        <taxon>Culicoidea</taxon>
        <taxon>Culicidae</taxon>
        <taxon>Anophelinae</taxon>
        <taxon>Anopheles</taxon>
    </lineage>
</organism>
<dbReference type="EMBL" id="GGFM01011749">
    <property type="protein sequence ID" value="MBW32500.1"/>
    <property type="molecule type" value="Transcribed_RNA"/>
</dbReference>
<protein>
    <submittedName>
        <fullName evidence="2">Putative secreted peptide</fullName>
    </submittedName>
</protein>
<accession>A0A2M3ZVM1</accession>
<dbReference type="AlphaFoldDB" id="A0A2M3ZVM1"/>
<keyword evidence="1" id="KW-0812">Transmembrane</keyword>
<keyword evidence="1" id="KW-0472">Membrane</keyword>
<sequence length="69" mass="7886">MLKSVAYHWESILLITIMMMFCELFESAKGNRQSVPSSRAHRILPQGCHLLLLGGVASSFKWKKNQQHT</sequence>
<proteinExistence type="predicted"/>
<evidence type="ECO:0000256" key="1">
    <source>
        <dbReference type="SAM" id="Phobius"/>
    </source>
</evidence>
<keyword evidence="1" id="KW-1133">Transmembrane helix</keyword>
<evidence type="ECO:0000313" key="2">
    <source>
        <dbReference type="EMBL" id="MBW32500.1"/>
    </source>
</evidence>